<comment type="caution">
    <text evidence="3">The sequence shown here is derived from an EMBL/GenBank/DDBJ whole genome shotgun (WGS) entry which is preliminary data.</text>
</comment>
<dbReference type="Pfam" id="PF14309">
    <property type="entry name" value="DUF4378"/>
    <property type="match status" value="1"/>
</dbReference>
<dbReference type="InterPro" id="IPR025486">
    <property type="entry name" value="DUF4378"/>
</dbReference>
<evidence type="ECO:0000259" key="2">
    <source>
        <dbReference type="Pfam" id="PF14309"/>
    </source>
</evidence>
<evidence type="ECO:0000256" key="1">
    <source>
        <dbReference type="SAM" id="MobiDB-lite"/>
    </source>
</evidence>
<dbReference type="EMBL" id="CACSLK010012531">
    <property type="protein sequence ID" value="CAA0815554.1"/>
    <property type="molecule type" value="Genomic_DNA"/>
</dbReference>
<feature type="domain" description="DUF4378" evidence="2">
    <location>
        <begin position="176"/>
        <end position="319"/>
    </location>
</feature>
<dbReference type="GO" id="GO:0051513">
    <property type="term" value="P:regulation of monopolar cell growth"/>
    <property type="evidence" value="ECO:0007669"/>
    <property type="project" value="InterPro"/>
</dbReference>
<gene>
    <name evidence="3" type="ORF">SHERM_15568</name>
</gene>
<dbReference type="OrthoDB" id="1929599at2759"/>
<dbReference type="AlphaFoldDB" id="A0A9N7MTR8"/>
<dbReference type="Proteomes" id="UP001153555">
    <property type="component" value="Unassembled WGS sequence"/>
</dbReference>
<evidence type="ECO:0000313" key="4">
    <source>
        <dbReference type="Proteomes" id="UP001153555"/>
    </source>
</evidence>
<feature type="region of interest" description="Disordered" evidence="1">
    <location>
        <begin position="63"/>
        <end position="88"/>
    </location>
</feature>
<dbReference type="PANTHER" id="PTHR31680:SF12">
    <property type="entry name" value="OS11G0587300 PROTEIN"/>
    <property type="match status" value="1"/>
</dbReference>
<keyword evidence="4" id="KW-1185">Reference proteome</keyword>
<proteinExistence type="predicted"/>
<organism evidence="3 4">
    <name type="scientific">Striga hermonthica</name>
    <name type="common">Purple witchweed</name>
    <name type="synonym">Buchnera hermonthica</name>
    <dbReference type="NCBI Taxonomy" id="68872"/>
    <lineage>
        <taxon>Eukaryota</taxon>
        <taxon>Viridiplantae</taxon>
        <taxon>Streptophyta</taxon>
        <taxon>Embryophyta</taxon>
        <taxon>Tracheophyta</taxon>
        <taxon>Spermatophyta</taxon>
        <taxon>Magnoliopsida</taxon>
        <taxon>eudicotyledons</taxon>
        <taxon>Gunneridae</taxon>
        <taxon>Pentapetalae</taxon>
        <taxon>asterids</taxon>
        <taxon>lamiids</taxon>
        <taxon>Lamiales</taxon>
        <taxon>Orobanchaceae</taxon>
        <taxon>Buchnereae</taxon>
        <taxon>Striga</taxon>
    </lineage>
</organism>
<reference evidence="3" key="1">
    <citation type="submission" date="2019-12" db="EMBL/GenBank/DDBJ databases">
        <authorList>
            <person name="Scholes J."/>
        </authorList>
    </citation>
    <scope>NUCLEOTIDE SEQUENCE</scope>
</reference>
<name>A0A9N7MTR8_STRHE</name>
<evidence type="ECO:0000313" key="3">
    <source>
        <dbReference type="EMBL" id="CAA0815554.1"/>
    </source>
</evidence>
<sequence length="346" mass="39512">MTTEKMMKDQNKEKQLQKQMGCMVGWLHIFDRHRFLTGKRFYSTAGRLPSSPKGTAPNAVVLVDESSSGSSNSITTSTDTEGTKSEEYKEGRNLLERCDQLLHSIAEMAATDPQPSPVSVLDSSFYRDESLTPSPVTTKRNIDFQDCSDELEEEIWSPLISTVRSKCIEASDDSDFIYISEIIKAIHYLPEDSDVFLVLEKQQYLEGKSTSKVASLQRKLIFDTTEEIIERKRQLPPWEANCIVSRSDSDCSRTPFLENVWSEFERMRQQREKSEDEDLFESICSVLKKDLAEGSWGDFPVEISEAVLDTERLIFKDLICDSIDDLVLLASRNRLNSNLARRKLVF</sequence>
<accession>A0A9N7MTR8</accession>
<dbReference type="PANTHER" id="PTHR31680">
    <property type="entry name" value="LONGIFOLIA PROTEIN"/>
    <property type="match status" value="1"/>
</dbReference>
<dbReference type="InterPro" id="IPR033334">
    <property type="entry name" value="LNG1/2"/>
</dbReference>
<protein>
    <recommendedName>
        <fullName evidence="2">DUF4378 domain-containing protein</fullName>
    </recommendedName>
</protein>
<feature type="compositionally biased region" description="Low complexity" evidence="1">
    <location>
        <begin position="66"/>
        <end position="80"/>
    </location>
</feature>